<dbReference type="eggNOG" id="COG1672">
    <property type="taxonomic scope" value="Bacteria"/>
</dbReference>
<gene>
    <name evidence="3" type="ordered locus">Tpau_4293</name>
</gene>
<organism evidence="3 4">
    <name type="scientific">Tsukamurella paurometabola (strain ATCC 8368 / DSM 20162 / CCUG 35730 / CIP 100753 / JCM 10117 / KCTC 9821 / NBRC 16120 / NCIMB 702349 / NCTC 13040)</name>
    <name type="common">Corynebacterium paurometabolum</name>
    <dbReference type="NCBI Taxonomy" id="521096"/>
    <lineage>
        <taxon>Bacteria</taxon>
        <taxon>Bacillati</taxon>
        <taxon>Actinomycetota</taxon>
        <taxon>Actinomycetes</taxon>
        <taxon>Mycobacteriales</taxon>
        <taxon>Tsukamurellaceae</taxon>
        <taxon>Tsukamurella</taxon>
    </lineage>
</organism>
<name>D5UZ12_TSUPD</name>
<dbReference type="KEGG" id="tpr:Tpau_4293"/>
<dbReference type="InterPro" id="IPR036388">
    <property type="entry name" value="WH-like_DNA-bd_sf"/>
</dbReference>
<sequence length="457" mass="48559">MVQPSPYTPGAIARQVPGRDQELADYQERLSFMAATQSLVPRIRIDRGPRGLGKTSMLRAAETMAEQQFNALSVWVVAGEGSLLSAIARSAERAVADVTGDRGGERGRLSERLTVKFGLSVPGVGSAEATVAPRAREREGEGPVDTWDLQDLLTEVRDKVRKQRPGGVVVFVDEIQQGDPASLRTLSYTWQNLQARRPDLPVALFGAGLPTSTAVINKAVMNAERFDYRTLGGLSDDAAAIALAAPAQQRGVQWTPEALRRAVAIADGYPYTVQLIGEHTWAAAGRPDPGALITVEHVEHGQALVDRSMQQIYEARLDRASTPAQQEFVMTMAQLGNGPVPRAAIAQQLGVSSTGLSTTRDELLEAGVITEAGRGMLTFGLPGFAEYIRDEHGLELLPAPARSIRGRSALNASLGRTATGRSGESGGVSGGTATPPAVQSHRRSPETPGASHDGPSL</sequence>
<dbReference type="RefSeq" id="WP_013128841.1">
    <property type="nucleotide sequence ID" value="NC_014159.1"/>
</dbReference>
<feature type="domain" description="Orc1-like AAA ATPase" evidence="2">
    <location>
        <begin position="15"/>
        <end position="195"/>
    </location>
</feature>
<evidence type="ECO:0000259" key="2">
    <source>
        <dbReference type="Pfam" id="PF13191"/>
    </source>
</evidence>
<dbReference type="Pfam" id="PF13191">
    <property type="entry name" value="AAA_16"/>
    <property type="match status" value="1"/>
</dbReference>
<evidence type="ECO:0000256" key="1">
    <source>
        <dbReference type="SAM" id="MobiDB-lite"/>
    </source>
</evidence>
<protein>
    <recommendedName>
        <fullName evidence="2">Orc1-like AAA ATPase domain-containing protein</fullName>
    </recommendedName>
</protein>
<reference evidence="3 4" key="2">
    <citation type="journal article" date="2011" name="Stand. Genomic Sci.">
        <title>Complete genome sequence of Tsukamurella paurometabola type strain (no. 33).</title>
        <authorList>
            <person name="Munk A.C."/>
            <person name="Lapidus A."/>
            <person name="Lucas S."/>
            <person name="Nolan M."/>
            <person name="Tice H."/>
            <person name="Cheng J.F."/>
            <person name="Del Rio T.G."/>
            <person name="Goodwin L."/>
            <person name="Pitluck S."/>
            <person name="Liolios K."/>
            <person name="Huntemann M."/>
            <person name="Ivanova N."/>
            <person name="Mavromatis K."/>
            <person name="Mikhailova N."/>
            <person name="Pati A."/>
            <person name="Chen A."/>
            <person name="Palaniappan K."/>
            <person name="Tapia R."/>
            <person name="Han C."/>
            <person name="Land M."/>
            <person name="Hauser L."/>
            <person name="Chang Y.J."/>
            <person name="Jeffries C.D."/>
            <person name="Brettin T."/>
            <person name="Yasawong M."/>
            <person name="Brambilla E.M."/>
            <person name="Rohde M."/>
            <person name="Sikorski J."/>
            <person name="Goker M."/>
            <person name="Detter J.C."/>
            <person name="Woyke T."/>
            <person name="Bristow J."/>
            <person name="Eisen J.A."/>
            <person name="Markowitz V."/>
            <person name="Hugenholtz P."/>
            <person name="Kyrpides N.C."/>
            <person name="Klenk H.P."/>
        </authorList>
    </citation>
    <scope>NUCLEOTIDE SEQUENCE [LARGE SCALE GENOMIC DNA]</scope>
    <source>
        <strain evidence="4">ATCC 8368 / DSM 20162 / CCUG 35730 / CIP 100753 / JCM 10117 / KCTC 9821 / NBRC 16120 / NCIMB 702349 / NCTC 13040</strain>
        <plasmid evidence="3">pTpau01</plasmid>
    </source>
</reference>
<dbReference type="HOGENOM" id="CLU_058580_0_0_11"/>
<evidence type="ECO:0000313" key="3">
    <source>
        <dbReference type="EMBL" id="ADG80859.1"/>
    </source>
</evidence>
<dbReference type="Gene3D" id="3.40.50.300">
    <property type="entry name" value="P-loop containing nucleotide triphosphate hydrolases"/>
    <property type="match status" value="1"/>
</dbReference>
<proteinExistence type="predicted"/>
<dbReference type="InterPro" id="IPR027417">
    <property type="entry name" value="P-loop_NTPase"/>
</dbReference>
<reference evidence="4" key="1">
    <citation type="submission" date="2010-03" db="EMBL/GenBank/DDBJ databases">
        <title>The complete plasmid of Tsukamurella paurometabola DSM 20162.</title>
        <authorList>
            <consortium name="US DOE Joint Genome Institute (JGI-PGF)"/>
            <person name="Lucas S."/>
            <person name="Copeland A."/>
            <person name="Lapidus A."/>
            <person name="Glavina del Rio T."/>
            <person name="Dalin E."/>
            <person name="Tice H."/>
            <person name="Bruce D."/>
            <person name="Goodwin L."/>
            <person name="Pitluck S."/>
            <person name="Kyrpides N."/>
            <person name="Mavromatis K."/>
            <person name="Ivanova N."/>
            <person name="Mikhailova N."/>
            <person name="Munk A.C."/>
            <person name="Brettin T."/>
            <person name="Detter J.C."/>
            <person name="Tapia R."/>
            <person name="Han C."/>
            <person name="Larimer F."/>
            <person name="Land M."/>
            <person name="Hauser L."/>
            <person name="Markowitz V."/>
            <person name="Cheng J.-F."/>
            <person name="Hugenholtz P."/>
            <person name="Woyke T."/>
            <person name="Wu D."/>
            <person name="Jando M."/>
            <person name="Brambilla E."/>
            <person name="Klenk H.-P."/>
            <person name="Eisen J.A."/>
        </authorList>
    </citation>
    <scope>NUCLEOTIDE SEQUENCE [LARGE SCALE GENOMIC DNA]</scope>
    <source>
        <strain evidence="4">ATCC 8368 / DSM 20162 / CCUG 35730 / CIP 100753 / JCM 10117 / KCTC 9821 / NBRC 16120 / NCIMB 702349 / NCTC 13040</strain>
        <plasmid evidence="4">pTpau01</plasmid>
    </source>
</reference>
<dbReference type="EMBL" id="CP001967">
    <property type="protein sequence ID" value="ADG80859.1"/>
    <property type="molecule type" value="Genomic_DNA"/>
</dbReference>
<dbReference type="InterPro" id="IPR041664">
    <property type="entry name" value="AAA_16"/>
</dbReference>
<geneLocation type="plasmid" evidence="3 4">
    <name>pTpau01</name>
</geneLocation>
<keyword evidence="3" id="KW-0614">Plasmid</keyword>
<evidence type="ECO:0000313" key="4">
    <source>
        <dbReference type="Proteomes" id="UP000001213"/>
    </source>
</evidence>
<dbReference type="Gene3D" id="1.10.10.10">
    <property type="entry name" value="Winged helix-like DNA-binding domain superfamily/Winged helix DNA-binding domain"/>
    <property type="match status" value="1"/>
</dbReference>
<keyword evidence="4" id="KW-1185">Reference proteome</keyword>
<feature type="region of interest" description="Disordered" evidence="1">
    <location>
        <begin position="413"/>
        <end position="457"/>
    </location>
</feature>
<dbReference type="AlphaFoldDB" id="D5UZ12"/>
<dbReference type="Proteomes" id="UP000001213">
    <property type="component" value="Plasmid pTpau01"/>
</dbReference>
<accession>D5UZ12</accession>
<dbReference type="SUPFAM" id="SSF52540">
    <property type="entry name" value="P-loop containing nucleoside triphosphate hydrolases"/>
    <property type="match status" value="1"/>
</dbReference>